<keyword evidence="4" id="KW-0862">Zinc</keyword>
<keyword evidence="8" id="KW-0539">Nucleus</keyword>
<evidence type="ECO:0000313" key="12">
    <source>
        <dbReference type="Proteomes" id="UP001497516"/>
    </source>
</evidence>
<name>A0AAV2E135_9ROSI</name>
<dbReference type="Pfam" id="PF03110">
    <property type="entry name" value="SBP"/>
    <property type="match status" value="1"/>
</dbReference>
<keyword evidence="3 9" id="KW-0863">Zinc-finger</keyword>
<keyword evidence="6" id="KW-0238">DNA-binding</keyword>
<sequence length="144" mass="16258">MGNCEGNSRKKTKLTGSASSSHAVCQVEDCGAGLCKAKDYHKRHKVSEMHSKATKALVGNVMQRFCQQCSRFHVLQEFDEGKRSCRRRLACHNKRRRKTNPKASSNTDMMHKDQTGGYLLVLACKVKHRCKFQVNRRSIGDSGE</sequence>
<dbReference type="PANTHER" id="PTHR31251:SF86">
    <property type="entry name" value="SQUAMOSA PROMOTER-BINDING-LIKE PROTEIN 1"/>
    <property type="match status" value="1"/>
</dbReference>
<evidence type="ECO:0000256" key="2">
    <source>
        <dbReference type="ARBA" id="ARBA00022723"/>
    </source>
</evidence>
<dbReference type="Proteomes" id="UP001497516">
    <property type="component" value="Chromosome 3"/>
</dbReference>
<dbReference type="AlphaFoldDB" id="A0AAV2E135"/>
<evidence type="ECO:0000256" key="4">
    <source>
        <dbReference type="ARBA" id="ARBA00022833"/>
    </source>
</evidence>
<evidence type="ECO:0000256" key="9">
    <source>
        <dbReference type="PROSITE-ProRule" id="PRU00470"/>
    </source>
</evidence>
<dbReference type="InterPro" id="IPR044817">
    <property type="entry name" value="SBP-like"/>
</dbReference>
<dbReference type="GO" id="GO:0008270">
    <property type="term" value="F:zinc ion binding"/>
    <property type="evidence" value="ECO:0007669"/>
    <property type="project" value="UniProtKB-KW"/>
</dbReference>
<evidence type="ECO:0000256" key="7">
    <source>
        <dbReference type="ARBA" id="ARBA00023163"/>
    </source>
</evidence>
<protein>
    <recommendedName>
        <fullName evidence="10">SBP-type domain-containing protein</fullName>
    </recommendedName>
</protein>
<evidence type="ECO:0000256" key="6">
    <source>
        <dbReference type="ARBA" id="ARBA00023125"/>
    </source>
</evidence>
<gene>
    <name evidence="11" type="ORF">LTRI10_LOCUS21001</name>
</gene>
<dbReference type="PANTHER" id="PTHR31251">
    <property type="entry name" value="SQUAMOSA PROMOTER-BINDING-LIKE PROTEIN 4"/>
    <property type="match status" value="1"/>
</dbReference>
<dbReference type="PROSITE" id="PS51141">
    <property type="entry name" value="ZF_SBP"/>
    <property type="match status" value="1"/>
</dbReference>
<dbReference type="SUPFAM" id="SSF103612">
    <property type="entry name" value="SBT domain"/>
    <property type="match status" value="1"/>
</dbReference>
<evidence type="ECO:0000259" key="10">
    <source>
        <dbReference type="PROSITE" id="PS51141"/>
    </source>
</evidence>
<reference evidence="11 12" key="1">
    <citation type="submission" date="2024-04" db="EMBL/GenBank/DDBJ databases">
        <authorList>
            <person name="Fracassetti M."/>
        </authorList>
    </citation>
    <scope>NUCLEOTIDE SEQUENCE [LARGE SCALE GENOMIC DNA]</scope>
</reference>
<dbReference type="FunFam" id="4.10.1100.10:FF:000001">
    <property type="entry name" value="Squamosa promoter-binding-like protein 14"/>
    <property type="match status" value="1"/>
</dbReference>
<keyword evidence="7" id="KW-0804">Transcription</keyword>
<keyword evidence="12" id="KW-1185">Reference proteome</keyword>
<evidence type="ECO:0000256" key="3">
    <source>
        <dbReference type="ARBA" id="ARBA00022771"/>
    </source>
</evidence>
<proteinExistence type="predicted"/>
<keyword evidence="2" id="KW-0479">Metal-binding</keyword>
<dbReference type="GO" id="GO:0005634">
    <property type="term" value="C:nucleus"/>
    <property type="evidence" value="ECO:0007669"/>
    <property type="project" value="UniProtKB-SubCell"/>
</dbReference>
<accession>A0AAV2E135</accession>
<dbReference type="Gene3D" id="4.10.1100.10">
    <property type="entry name" value="Transcription factor, SBP-box domain"/>
    <property type="match status" value="1"/>
</dbReference>
<evidence type="ECO:0000256" key="8">
    <source>
        <dbReference type="ARBA" id="ARBA00023242"/>
    </source>
</evidence>
<dbReference type="GO" id="GO:0003677">
    <property type="term" value="F:DNA binding"/>
    <property type="evidence" value="ECO:0007669"/>
    <property type="project" value="UniProtKB-KW"/>
</dbReference>
<evidence type="ECO:0000313" key="11">
    <source>
        <dbReference type="EMBL" id="CAL1379484.1"/>
    </source>
</evidence>
<organism evidence="11 12">
    <name type="scientific">Linum trigynum</name>
    <dbReference type="NCBI Taxonomy" id="586398"/>
    <lineage>
        <taxon>Eukaryota</taxon>
        <taxon>Viridiplantae</taxon>
        <taxon>Streptophyta</taxon>
        <taxon>Embryophyta</taxon>
        <taxon>Tracheophyta</taxon>
        <taxon>Spermatophyta</taxon>
        <taxon>Magnoliopsida</taxon>
        <taxon>eudicotyledons</taxon>
        <taxon>Gunneridae</taxon>
        <taxon>Pentapetalae</taxon>
        <taxon>rosids</taxon>
        <taxon>fabids</taxon>
        <taxon>Malpighiales</taxon>
        <taxon>Linaceae</taxon>
        <taxon>Linum</taxon>
    </lineage>
</organism>
<dbReference type="InterPro" id="IPR004333">
    <property type="entry name" value="SBP_dom"/>
</dbReference>
<evidence type="ECO:0000256" key="1">
    <source>
        <dbReference type="ARBA" id="ARBA00004123"/>
    </source>
</evidence>
<evidence type="ECO:0000256" key="5">
    <source>
        <dbReference type="ARBA" id="ARBA00023015"/>
    </source>
</evidence>
<keyword evidence="5" id="KW-0805">Transcription regulation</keyword>
<dbReference type="InterPro" id="IPR036893">
    <property type="entry name" value="SBP_sf"/>
</dbReference>
<comment type="subcellular location">
    <subcellularLocation>
        <location evidence="1">Nucleus</location>
    </subcellularLocation>
</comment>
<dbReference type="EMBL" id="OZ034816">
    <property type="protein sequence ID" value="CAL1379484.1"/>
    <property type="molecule type" value="Genomic_DNA"/>
</dbReference>
<feature type="domain" description="SBP-type" evidence="10">
    <location>
        <begin position="22"/>
        <end position="99"/>
    </location>
</feature>